<dbReference type="Gene3D" id="3.80.10.10">
    <property type="entry name" value="Ribonuclease Inhibitor"/>
    <property type="match status" value="1"/>
</dbReference>
<dbReference type="Proteomes" id="UP001634007">
    <property type="component" value="Unassembled WGS sequence"/>
</dbReference>
<sequence length="100" mass="11128">MILSSSKISELPKSIGTLENLEELRANNFVNLKGEISSEIAGLSQLEILSLSGTKVNRLPMTINQLFNLRQLELHNCMEFQLLPNLPTSVTRLDLMSSSL</sequence>
<dbReference type="EMBL" id="JBJKBG010000003">
    <property type="protein sequence ID" value="KAL3747537.1"/>
    <property type="molecule type" value="Genomic_DNA"/>
</dbReference>
<evidence type="ECO:0000313" key="1">
    <source>
        <dbReference type="EMBL" id="KAL3747537.1"/>
    </source>
</evidence>
<dbReference type="SUPFAM" id="SSF52058">
    <property type="entry name" value="L domain-like"/>
    <property type="match status" value="1"/>
</dbReference>
<dbReference type="AlphaFoldDB" id="A0ABD3L7V0"/>
<dbReference type="InterPro" id="IPR032675">
    <property type="entry name" value="LRR_dom_sf"/>
</dbReference>
<dbReference type="PANTHER" id="PTHR47186:SF3">
    <property type="entry name" value="OS09G0267800 PROTEIN"/>
    <property type="match status" value="1"/>
</dbReference>
<name>A0ABD3L7V0_EUCGL</name>
<keyword evidence="2" id="KW-1185">Reference proteome</keyword>
<dbReference type="PANTHER" id="PTHR47186">
    <property type="entry name" value="LEUCINE-RICH REPEAT-CONTAINING PROTEIN 57"/>
    <property type="match status" value="1"/>
</dbReference>
<accession>A0ABD3L7V0</accession>
<proteinExistence type="predicted"/>
<comment type="caution">
    <text evidence="1">The sequence shown here is derived from an EMBL/GenBank/DDBJ whole genome shotgun (WGS) entry which is preliminary data.</text>
</comment>
<gene>
    <name evidence="1" type="ORF">ACJRO7_016345</name>
</gene>
<reference evidence="1 2" key="1">
    <citation type="submission" date="2024-11" db="EMBL/GenBank/DDBJ databases">
        <title>Chromosome-level genome assembly of Eucalyptus globulus Labill. provides insights into its genome evolution.</title>
        <authorList>
            <person name="Li X."/>
        </authorList>
    </citation>
    <scope>NUCLEOTIDE SEQUENCE [LARGE SCALE GENOMIC DNA]</scope>
    <source>
        <strain evidence="1">CL2024</strain>
        <tissue evidence="1">Fresh tender leaves</tissue>
    </source>
</reference>
<evidence type="ECO:0000313" key="2">
    <source>
        <dbReference type="Proteomes" id="UP001634007"/>
    </source>
</evidence>
<organism evidence="1 2">
    <name type="scientific">Eucalyptus globulus</name>
    <name type="common">Tasmanian blue gum</name>
    <dbReference type="NCBI Taxonomy" id="34317"/>
    <lineage>
        <taxon>Eukaryota</taxon>
        <taxon>Viridiplantae</taxon>
        <taxon>Streptophyta</taxon>
        <taxon>Embryophyta</taxon>
        <taxon>Tracheophyta</taxon>
        <taxon>Spermatophyta</taxon>
        <taxon>Magnoliopsida</taxon>
        <taxon>eudicotyledons</taxon>
        <taxon>Gunneridae</taxon>
        <taxon>Pentapetalae</taxon>
        <taxon>rosids</taxon>
        <taxon>malvids</taxon>
        <taxon>Myrtales</taxon>
        <taxon>Myrtaceae</taxon>
        <taxon>Myrtoideae</taxon>
        <taxon>Eucalypteae</taxon>
        <taxon>Eucalyptus</taxon>
    </lineage>
</organism>
<protein>
    <submittedName>
        <fullName evidence="1">Uncharacterized protein</fullName>
    </submittedName>
</protein>